<sequence length="91" mass="10022">MSNILGVFNPPAGRDLTDEECLPCTGVQLLVCFGGGGYFLSKLPFKDKNGLVDLKKHPVWFQRGIRGLGVALIGLGMFRLGEIAQILYKRR</sequence>
<feature type="transmembrane region" description="Helical" evidence="1">
    <location>
        <begin position="60"/>
        <end position="81"/>
    </location>
</feature>
<gene>
    <name evidence="2" type="ORF">SAMEA4029010_CIC11G00000000658</name>
</gene>
<dbReference type="PANTHER" id="PTHR28048">
    <property type="entry name" value="ACR195WP"/>
    <property type="match status" value="1"/>
</dbReference>
<keyword evidence="1" id="KW-0472">Membrane</keyword>
<organism evidence="2 3">
    <name type="scientific">Sungouiella intermedia</name>
    <dbReference type="NCBI Taxonomy" id="45354"/>
    <lineage>
        <taxon>Eukaryota</taxon>
        <taxon>Fungi</taxon>
        <taxon>Dikarya</taxon>
        <taxon>Ascomycota</taxon>
        <taxon>Saccharomycotina</taxon>
        <taxon>Pichiomycetes</taxon>
        <taxon>Metschnikowiaceae</taxon>
        <taxon>Sungouiella</taxon>
    </lineage>
</organism>
<dbReference type="AlphaFoldDB" id="A0A1L0BAF8"/>
<dbReference type="OrthoDB" id="4083608at2759"/>
<evidence type="ECO:0000313" key="2">
    <source>
        <dbReference type="EMBL" id="SGZ47463.1"/>
    </source>
</evidence>
<proteinExistence type="predicted"/>
<dbReference type="Proteomes" id="UP000182334">
    <property type="component" value="Chromosome I"/>
</dbReference>
<keyword evidence="3" id="KW-1185">Reference proteome</keyword>
<evidence type="ECO:0000256" key="1">
    <source>
        <dbReference type="SAM" id="Phobius"/>
    </source>
</evidence>
<keyword evidence="1" id="KW-0812">Transmembrane</keyword>
<dbReference type="PANTHER" id="PTHR28048:SF1">
    <property type="entry name" value="ACR195WP"/>
    <property type="match status" value="1"/>
</dbReference>
<accession>A0A1L0BAF8</accession>
<dbReference type="EMBL" id="LT635756">
    <property type="protein sequence ID" value="SGZ47463.1"/>
    <property type="molecule type" value="Genomic_DNA"/>
</dbReference>
<protein>
    <submittedName>
        <fullName evidence="2">CIC11C00000000658</fullName>
    </submittedName>
</protein>
<evidence type="ECO:0000313" key="3">
    <source>
        <dbReference type="Proteomes" id="UP000182334"/>
    </source>
</evidence>
<keyword evidence="1" id="KW-1133">Transmembrane helix</keyword>
<dbReference type="InterPro" id="IPR053092">
    <property type="entry name" value="Mitochondrial_unc_protein"/>
</dbReference>
<name>A0A1L0BAF8_9ASCO</name>
<reference evidence="2 3" key="1">
    <citation type="submission" date="2016-10" db="EMBL/GenBank/DDBJ databases">
        <authorList>
            <person name="de Groot N.N."/>
        </authorList>
    </citation>
    <scope>NUCLEOTIDE SEQUENCE [LARGE SCALE GENOMIC DNA]</scope>
    <source>
        <strain evidence="2 3">CBS 141442</strain>
    </source>
</reference>